<proteinExistence type="predicted"/>
<dbReference type="EMBL" id="BSXT01000141">
    <property type="protein sequence ID" value="GMF18799.1"/>
    <property type="molecule type" value="Genomic_DNA"/>
</dbReference>
<reference evidence="1" key="1">
    <citation type="submission" date="2023-04" db="EMBL/GenBank/DDBJ databases">
        <title>Phytophthora fragariaefolia NBRC 109709.</title>
        <authorList>
            <person name="Ichikawa N."/>
            <person name="Sato H."/>
            <person name="Tonouchi N."/>
        </authorList>
    </citation>
    <scope>NUCLEOTIDE SEQUENCE</scope>
    <source>
        <strain evidence="1">NBRC 109709</strain>
    </source>
</reference>
<organism evidence="1 2">
    <name type="scientific">Phytophthora fragariaefolia</name>
    <dbReference type="NCBI Taxonomy" id="1490495"/>
    <lineage>
        <taxon>Eukaryota</taxon>
        <taxon>Sar</taxon>
        <taxon>Stramenopiles</taxon>
        <taxon>Oomycota</taxon>
        <taxon>Peronosporomycetes</taxon>
        <taxon>Peronosporales</taxon>
        <taxon>Peronosporaceae</taxon>
        <taxon>Phytophthora</taxon>
    </lineage>
</organism>
<dbReference type="Proteomes" id="UP001165121">
    <property type="component" value="Unassembled WGS sequence"/>
</dbReference>
<keyword evidence="2" id="KW-1185">Reference proteome</keyword>
<evidence type="ECO:0000313" key="2">
    <source>
        <dbReference type="Proteomes" id="UP001165121"/>
    </source>
</evidence>
<sequence length="132" mass="13947">MSLITTGFACVRTAFDLQRDTPVLLKPRYFVKDTQNANSQKSWIREFLRHYSNNDSGGLNCGGGDVISNGDGMKLNCGEGDVVNYGGEAILNCEGDDVNSGGDVVLNCGGDVVNNDGDNGSKSSRGGFLSSQ</sequence>
<name>A0A9W6TSH1_9STRA</name>
<accession>A0A9W6TSH1</accession>
<gene>
    <name evidence="1" type="ORF">Pfra01_000176000</name>
</gene>
<evidence type="ECO:0000313" key="1">
    <source>
        <dbReference type="EMBL" id="GMF18799.1"/>
    </source>
</evidence>
<protein>
    <submittedName>
        <fullName evidence="1">Unnamed protein product</fullName>
    </submittedName>
</protein>
<comment type="caution">
    <text evidence="1">The sequence shown here is derived from an EMBL/GenBank/DDBJ whole genome shotgun (WGS) entry which is preliminary data.</text>
</comment>
<dbReference type="AlphaFoldDB" id="A0A9W6TSH1"/>